<dbReference type="GO" id="GO:0043236">
    <property type="term" value="F:laminin binding"/>
    <property type="evidence" value="ECO:0007669"/>
    <property type="project" value="TreeGrafter"/>
</dbReference>
<dbReference type="InterPro" id="IPR013320">
    <property type="entry name" value="ConA-like_dom_sf"/>
</dbReference>
<evidence type="ECO:0000256" key="1">
    <source>
        <dbReference type="ARBA" id="ARBA00004123"/>
    </source>
</evidence>
<comment type="subcellular location">
    <subcellularLocation>
        <location evidence="2">Cytoplasm</location>
    </subcellularLocation>
    <subcellularLocation>
        <location evidence="1">Nucleus</location>
    </subcellularLocation>
    <subcellularLocation>
        <location evidence="3">Secreted</location>
    </subcellularLocation>
</comment>
<proteinExistence type="predicted"/>
<name>A0A3B4ZAT3_9TELE</name>
<evidence type="ECO:0000256" key="20">
    <source>
        <dbReference type="SAM" id="MobiDB-lite"/>
    </source>
</evidence>
<dbReference type="Ensembl" id="ENSSPAT00000005796.1">
    <property type="protein sequence ID" value="ENSSPAP00000005680.1"/>
    <property type="gene ID" value="ENSSPAG00000004402.1"/>
</dbReference>
<dbReference type="GO" id="GO:0008380">
    <property type="term" value="P:RNA splicing"/>
    <property type="evidence" value="ECO:0007669"/>
    <property type="project" value="UniProtKB-KW"/>
</dbReference>
<evidence type="ECO:0000313" key="25">
    <source>
        <dbReference type="RefSeq" id="XP_008275320.1"/>
    </source>
</evidence>
<evidence type="ECO:0000313" key="24">
    <source>
        <dbReference type="Proteomes" id="UP000694891"/>
    </source>
</evidence>
<evidence type="ECO:0000256" key="6">
    <source>
        <dbReference type="ARBA" id="ARBA00022553"/>
    </source>
</evidence>
<evidence type="ECO:0000256" key="16">
    <source>
        <dbReference type="ARBA" id="ARBA00023157"/>
    </source>
</evidence>
<dbReference type="GO" id="GO:0030154">
    <property type="term" value="P:cell differentiation"/>
    <property type="evidence" value="ECO:0007669"/>
    <property type="project" value="UniProtKB-KW"/>
</dbReference>
<keyword evidence="5" id="KW-0964">Secreted</keyword>
<feature type="domain" description="Galectin" evidence="22">
    <location>
        <begin position="160"/>
        <end position="292"/>
    </location>
</feature>
<feature type="compositionally biased region" description="Pro residues" evidence="20">
    <location>
        <begin position="129"/>
        <end position="147"/>
    </location>
</feature>
<evidence type="ECO:0000256" key="12">
    <source>
        <dbReference type="ARBA" id="ARBA00022782"/>
    </source>
</evidence>
<dbReference type="GO" id="GO:2001237">
    <property type="term" value="P:negative regulation of extrinsic apoptotic signaling pathway"/>
    <property type="evidence" value="ECO:0007669"/>
    <property type="project" value="TreeGrafter"/>
</dbReference>
<accession>A0A3B4ZAT3</accession>
<dbReference type="PANTHER" id="PTHR11346">
    <property type="entry name" value="GALECTIN"/>
    <property type="match status" value="1"/>
</dbReference>
<dbReference type="GO" id="GO:0030593">
    <property type="term" value="P:neutrophil chemotaxis"/>
    <property type="evidence" value="ECO:0007669"/>
    <property type="project" value="TreeGrafter"/>
</dbReference>
<dbReference type="RefSeq" id="XP_008275320.1">
    <property type="nucleotide sequence ID" value="XM_008277098.1"/>
</dbReference>
<keyword evidence="18" id="KW-0539">Nucleus</keyword>
<evidence type="ECO:0000256" key="13">
    <source>
        <dbReference type="ARBA" id="ARBA00022859"/>
    </source>
</evidence>
<feature type="compositionally biased region" description="Polar residues" evidence="20">
    <location>
        <begin position="73"/>
        <end position="92"/>
    </location>
</feature>
<dbReference type="Gene3D" id="2.60.120.200">
    <property type="match status" value="1"/>
</dbReference>
<evidence type="ECO:0000256" key="5">
    <source>
        <dbReference type="ARBA" id="ARBA00022525"/>
    </source>
</evidence>
<dbReference type="GO" id="GO:0019863">
    <property type="term" value="F:IgE binding"/>
    <property type="evidence" value="ECO:0007669"/>
    <property type="project" value="UniProtKB-KW"/>
</dbReference>
<evidence type="ECO:0000259" key="22">
    <source>
        <dbReference type="PROSITE" id="PS51304"/>
    </source>
</evidence>
<dbReference type="FunFam" id="2.60.120.200:FF:000023">
    <property type="entry name" value="Galectin"/>
    <property type="match status" value="1"/>
</dbReference>
<organism evidence="23">
    <name type="scientific">Stegastes partitus</name>
    <name type="common">bicolor damselfish</name>
    <dbReference type="NCBI Taxonomy" id="144197"/>
    <lineage>
        <taxon>Eukaryota</taxon>
        <taxon>Metazoa</taxon>
        <taxon>Chordata</taxon>
        <taxon>Craniata</taxon>
        <taxon>Vertebrata</taxon>
        <taxon>Euteleostomi</taxon>
        <taxon>Actinopterygii</taxon>
        <taxon>Neopterygii</taxon>
        <taxon>Teleostei</taxon>
        <taxon>Neoteleostei</taxon>
        <taxon>Acanthomorphata</taxon>
        <taxon>Ovalentaria</taxon>
        <taxon>Pomacentridae</taxon>
        <taxon>Stegastes</taxon>
    </lineage>
</organism>
<keyword evidence="9" id="KW-0747">Spliceosome</keyword>
<dbReference type="GO" id="GO:0002548">
    <property type="term" value="P:monocyte chemotaxis"/>
    <property type="evidence" value="ECO:0007669"/>
    <property type="project" value="TreeGrafter"/>
</dbReference>
<keyword evidence="21" id="KW-0732">Signal</keyword>
<keyword evidence="4" id="KW-0963">Cytoplasm</keyword>
<keyword evidence="16" id="KW-1015">Disulfide bond</keyword>
<dbReference type="GO" id="GO:0005615">
    <property type="term" value="C:extracellular space"/>
    <property type="evidence" value="ECO:0007669"/>
    <property type="project" value="TreeGrafter"/>
</dbReference>
<dbReference type="SMART" id="SM00276">
    <property type="entry name" value="GLECT"/>
    <property type="match status" value="1"/>
</dbReference>
<keyword evidence="17" id="KW-0508">mRNA splicing</keyword>
<evidence type="ECO:0000256" key="7">
    <source>
        <dbReference type="ARBA" id="ARBA00022588"/>
    </source>
</evidence>
<evidence type="ECO:0000256" key="10">
    <source>
        <dbReference type="ARBA" id="ARBA00022734"/>
    </source>
</evidence>
<evidence type="ECO:0000256" key="4">
    <source>
        <dbReference type="ARBA" id="ARBA00022490"/>
    </source>
</evidence>
<keyword evidence="8" id="KW-0507">mRNA processing</keyword>
<evidence type="ECO:0000256" key="3">
    <source>
        <dbReference type="ARBA" id="ARBA00004613"/>
    </source>
</evidence>
<reference evidence="23" key="1">
    <citation type="submission" date="2023-09" db="UniProtKB">
        <authorList>
            <consortium name="Ensembl"/>
        </authorList>
    </citation>
    <scope>IDENTIFICATION</scope>
</reference>
<sequence length="295" mass="32257">MCVFLCICECVCVCARYCVCFCGCVWVWSEQGEALDLNSLRFPTVFTLQLSGDLRLQRGRMDLSHALDWPAGGNNQSNQGGPWPGQPNNLNPVWSGAGGNPNPVWSGGNQPQPAWPGGNPSQPAWSPSGPQPCAPGGFPGPGPGPGPVPVPSMRAMVVPYNQDLPSGVYDKLLITIQGTVKPNADKFMVDLYTSSGDLAFHFNPRFNEGGKQVIVRNSCIGKKWGKEERELRCFPFVKGQPFEIKIMCTNTAFKVAVNNSHLLDYNHRIPNLRSITRFCIINDISLSNVLMETMS</sequence>
<dbReference type="GO" id="GO:0048246">
    <property type="term" value="P:macrophage chemotaxis"/>
    <property type="evidence" value="ECO:0007669"/>
    <property type="project" value="TreeGrafter"/>
</dbReference>
<keyword evidence="12" id="KW-0221">Differentiation</keyword>
<dbReference type="OrthoDB" id="8942303at2759"/>
<dbReference type="AlphaFoldDB" id="A0A3B4ZAT3"/>
<dbReference type="GeneTree" id="ENSGT00940000165169"/>
<dbReference type="CTD" id="325599"/>
<evidence type="ECO:0000256" key="15">
    <source>
        <dbReference type="ARBA" id="ARBA00022990"/>
    </source>
</evidence>
<dbReference type="GO" id="GO:0005681">
    <property type="term" value="C:spliceosomal complex"/>
    <property type="evidence" value="ECO:0007669"/>
    <property type="project" value="UniProtKB-KW"/>
</dbReference>
<keyword evidence="15" id="KW-0007">Acetylation</keyword>
<dbReference type="GO" id="GO:0048030">
    <property type="term" value="F:disaccharide binding"/>
    <property type="evidence" value="ECO:0007669"/>
    <property type="project" value="TreeGrafter"/>
</dbReference>
<dbReference type="STRING" id="144197.ENSSPAP00000005680"/>
<keyword evidence="24" id="KW-1185">Reference proteome</keyword>
<dbReference type="Proteomes" id="UP000694891">
    <property type="component" value="Unplaced"/>
</dbReference>
<keyword evidence="11" id="KW-0677">Repeat</keyword>
<evidence type="ECO:0000256" key="21">
    <source>
        <dbReference type="SAM" id="SignalP"/>
    </source>
</evidence>
<evidence type="ECO:0000256" key="18">
    <source>
        <dbReference type="ARBA" id="ARBA00023242"/>
    </source>
</evidence>
<dbReference type="GO" id="GO:0045087">
    <property type="term" value="P:innate immune response"/>
    <property type="evidence" value="ECO:0007669"/>
    <property type="project" value="UniProtKB-KW"/>
</dbReference>
<keyword evidence="10 19" id="KW-0430">Lectin</keyword>
<evidence type="ECO:0000256" key="11">
    <source>
        <dbReference type="ARBA" id="ARBA00022737"/>
    </source>
</evidence>
<evidence type="ECO:0000256" key="2">
    <source>
        <dbReference type="ARBA" id="ARBA00004496"/>
    </source>
</evidence>
<dbReference type="GO" id="GO:0045806">
    <property type="term" value="P:negative regulation of endocytosis"/>
    <property type="evidence" value="ECO:0007669"/>
    <property type="project" value="TreeGrafter"/>
</dbReference>
<dbReference type="GO" id="GO:0006397">
    <property type="term" value="P:mRNA processing"/>
    <property type="evidence" value="ECO:0007669"/>
    <property type="project" value="UniProtKB-KW"/>
</dbReference>
<dbReference type="GO" id="GO:0048245">
    <property type="term" value="P:eosinophil chemotaxis"/>
    <property type="evidence" value="ECO:0007669"/>
    <property type="project" value="TreeGrafter"/>
</dbReference>
<gene>
    <name evidence="25" type="primary">LOC103353910</name>
</gene>
<evidence type="ECO:0000256" key="17">
    <source>
        <dbReference type="ARBA" id="ARBA00023187"/>
    </source>
</evidence>
<keyword evidence="13" id="KW-0391">Immunity</keyword>
<dbReference type="PANTHER" id="PTHR11346:SF26">
    <property type="entry name" value="GALECTIN-3"/>
    <property type="match status" value="1"/>
</dbReference>
<dbReference type="GO" id="GO:0005737">
    <property type="term" value="C:cytoplasm"/>
    <property type="evidence" value="ECO:0007669"/>
    <property type="project" value="UniProtKB-SubCell"/>
</dbReference>
<dbReference type="InterPro" id="IPR001079">
    <property type="entry name" value="Galectin_CRD"/>
</dbReference>
<dbReference type="InterPro" id="IPR044156">
    <property type="entry name" value="Galectin-like"/>
</dbReference>
<feature type="region of interest" description="Disordered" evidence="20">
    <location>
        <begin position="67"/>
        <end position="147"/>
    </location>
</feature>
<dbReference type="GO" id="GO:0050918">
    <property type="term" value="P:positive chemotaxis"/>
    <property type="evidence" value="ECO:0007669"/>
    <property type="project" value="TreeGrafter"/>
</dbReference>
<dbReference type="CDD" id="cd00070">
    <property type="entry name" value="GLECT"/>
    <property type="match status" value="1"/>
</dbReference>
<feature type="chain" id="PRO_5044591123" description="Galectin" evidence="21">
    <location>
        <begin position="16"/>
        <end position="295"/>
    </location>
</feature>
<evidence type="ECO:0000256" key="8">
    <source>
        <dbReference type="ARBA" id="ARBA00022664"/>
    </source>
</evidence>
<reference evidence="25" key="2">
    <citation type="submission" date="2025-04" db="UniProtKB">
        <authorList>
            <consortium name="RefSeq"/>
        </authorList>
    </citation>
    <scope>IDENTIFICATION</scope>
</reference>
<evidence type="ECO:0000256" key="14">
    <source>
        <dbReference type="ARBA" id="ARBA00022972"/>
    </source>
</evidence>
<dbReference type="PROSITE" id="PS51304">
    <property type="entry name" value="GALECTIN"/>
    <property type="match status" value="1"/>
</dbReference>
<dbReference type="SMART" id="SM00908">
    <property type="entry name" value="Gal-bind_lectin"/>
    <property type="match status" value="1"/>
</dbReference>
<evidence type="ECO:0000256" key="9">
    <source>
        <dbReference type="ARBA" id="ARBA00022728"/>
    </source>
</evidence>
<keyword evidence="7" id="KW-0399">Innate immunity</keyword>
<feature type="signal peptide" evidence="21">
    <location>
        <begin position="1"/>
        <end position="15"/>
    </location>
</feature>
<dbReference type="GO" id="GO:0090280">
    <property type="term" value="P:positive regulation of calcium ion import"/>
    <property type="evidence" value="ECO:0007669"/>
    <property type="project" value="TreeGrafter"/>
</dbReference>
<dbReference type="SUPFAM" id="SSF49899">
    <property type="entry name" value="Concanavalin A-like lectins/glucanases"/>
    <property type="match status" value="1"/>
</dbReference>
<dbReference type="Pfam" id="PF00337">
    <property type="entry name" value="Gal-bind_lectin"/>
    <property type="match status" value="1"/>
</dbReference>
<keyword evidence="6" id="KW-0597">Phosphoprotein</keyword>
<keyword evidence="14" id="KW-0389">IgE-binding protein</keyword>
<evidence type="ECO:0000256" key="19">
    <source>
        <dbReference type="RuleBase" id="RU102079"/>
    </source>
</evidence>
<evidence type="ECO:0000313" key="23">
    <source>
        <dbReference type="Ensembl" id="ENSSPAP00000005680.1"/>
    </source>
</evidence>
<protein>
    <recommendedName>
        <fullName evidence="19">Galectin</fullName>
    </recommendedName>
</protein>
<dbReference type="GO" id="GO:0001772">
    <property type="term" value="C:immunological synapse"/>
    <property type="evidence" value="ECO:0007669"/>
    <property type="project" value="TreeGrafter"/>
</dbReference>